<evidence type="ECO:0000313" key="3">
    <source>
        <dbReference type="Proteomes" id="UP000789901"/>
    </source>
</evidence>
<organism evidence="2 3">
    <name type="scientific">Gigaspora margarita</name>
    <dbReference type="NCBI Taxonomy" id="4874"/>
    <lineage>
        <taxon>Eukaryota</taxon>
        <taxon>Fungi</taxon>
        <taxon>Fungi incertae sedis</taxon>
        <taxon>Mucoromycota</taxon>
        <taxon>Glomeromycotina</taxon>
        <taxon>Glomeromycetes</taxon>
        <taxon>Diversisporales</taxon>
        <taxon>Gigasporaceae</taxon>
        <taxon>Gigaspora</taxon>
    </lineage>
</organism>
<feature type="compositionally biased region" description="Basic and acidic residues" evidence="1">
    <location>
        <begin position="425"/>
        <end position="451"/>
    </location>
</feature>
<gene>
    <name evidence="2" type="ORF">GMARGA_LOCUS27761</name>
</gene>
<name>A0ABN7W8L7_GIGMA</name>
<dbReference type="Pfam" id="PF02992">
    <property type="entry name" value="Transposase_21"/>
    <property type="match status" value="1"/>
</dbReference>
<feature type="region of interest" description="Disordered" evidence="1">
    <location>
        <begin position="401"/>
        <end position="451"/>
    </location>
</feature>
<evidence type="ECO:0000256" key="1">
    <source>
        <dbReference type="SAM" id="MobiDB-lite"/>
    </source>
</evidence>
<feature type="non-terminal residue" evidence="2">
    <location>
        <position position="1"/>
    </location>
</feature>
<protein>
    <submittedName>
        <fullName evidence="2">36459_t:CDS:1</fullName>
    </submittedName>
</protein>
<accession>A0ABN7W8L7</accession>
<dbReference type="EMBL" id="CAJVQB010034450">
    <property type="protein sequence ID" value="CAG8821176.1"/>
    <property type="molecule type" value="Genomic_DNA"/>
</dbReference>
<sequence length="617" mass="71925">KEIMQIDEVNENSKVIQVDKANENCSEYNNEINDIASITHNTNFNKIEIHLTKKTAILKNSKDYFANFETTKKRNKLTRNKLKVSNLYHELLAFEGELSVIVPFYDKNYNLKKDDYYKNLIGYLKELSIIHKSSIVLFDPAQINSGLALDYKNLVLSNLDNSLDLQNQIMFLRCTLQVSKDLRVSNFSKHDALDRQLQIFTTLMSTCYQSIFDCNITTYNIEVSQRMLLRFLYKFEIAYNYLIEWVNKCTTCEKGTKCATQIRVLLTGKVLLYSMFNIHQSNNSFNIKHVIDSDSFKVRKKKKNQDIENYMDLNINISGFVGNISSRKLTTFITAEPCLHQLLEALNNNWVLLDIIDNVKKNLQNPFPISNNTPNNILNNQINIISIEDIDIEENIEQNLENEELDEEDELEENKELDEEDELDKEDKLEEKDKLKNEMNESKSNEKISFESKEDFNNTEFNASKSSRKLVPIELKLIDICWNSCCAFTEQIANLNTCSISEDLRYRYEYTSRKEYTSEDSIIEDVFDGNRYKTLVASGLFLDYRDVALIASIDSYQVFKQNRNNCWIILLLNTNLSPSKRVKKENLIINMVIPGPKSLKDFNSFLRPLVNELKQLE</sequence>
<proteinExistence type="predicted"/>
<dbReference type="Proteomes" id="UP000789901">
    <property type="component" value="Unassembled WGS sequence"/>
</dbReference>
<keyword evidence="3" id="KW-1185">Reference proteome</keyword>
<dbReference type="InterPro" id="IPR004242">
    <property type="entry name" value="Transposase_21"/>
</dbReference>
<evidence type="ECO:0000313" key="2">
    <source>
        <dbReference type="EMBL" id="CAG8821176.1"/>
    </source>
</evidence>
<comment type="caution">
    <text evidence="2">The sequence shown here is derived from an EMBL/GenBank/DDBJ whole genome shotgun (WGS) entry which is preliminary data.</text>
</comment>
<feature type="compositionally biased region" description="Acidic residues" evidence="1">
    <location>
        <begin position="401"/>
        <end position="424"/>
    </location>
</feature>
<reference evidence="2 3" key="1">
    <citation type="submission" date="2021-06" db="EMBL/GenBank/DDBJ databases">
        <authorList>
            <person name="Kallberg Y."/>
            <person name="Tangrot J."/>
            <person name="Rosling A."/>
        </authorList>
    </citation>
    <scope>NUCLEOTIDE SEQUENCE [LARGE SCALE GENOMIC DNA]</scope>
    <source>
        <strain evidence="2 3">120-4 pot B 10/14</strain>
    </source>
</reference>